<feature type="region of interest" description="Disordered" evidence="1">
    <location>
        <begin position="66"/>
        <end position="105"/>
    </location>
</feature>
<name>A0A151MB12_ALLMI</name>
<evidence type="ECO:0000256" key="1">
    <source>
        <dbReference type="SAM" id="MobiDB-lite"/>
    </source>
</evidence>
<organism evidence="2 3">
    <name type="scientific">Alligator mississippiensis</name>
    <name type="common">American alligator</name>
    <dbReference type="NCBI Taxonomy" id="8496"/>
    <lineage>
        <taxon>Eukaryota</taxon>
        <taxon>Metazoa</taxon>
        <taxon>Chordata</taxon>
        <taxon>Craniata</taxon>
        <taxon>Vertebrata</taxon>
        <taxon>Euteleostomi</taxon>
        <taxon>Archelosauria</taxon>
        <taxon>Archosauria</taxon>
        <taxon>Crocodylia</taxon>
        <taxon>Alligatoridae</taxon>
        <taxon>Alligatorinae</taxon>
        <taxon>Alligator</taxon>
    </lineage>
</organism>
<feature type="compositionally biased region" description="Basic and acidic residues" evidence="1">
    <location>
        <begin position="91"/>
        <end position="100"/>
    </location>
</feature>
<protein>
    <submittedName>
        <fullName evidence="2">Uncharacterized protein</fullName>
    </submittedName>
</protein>
<dbReference type="EMBL" id="AKHW03006283">
    <property type="protein sequence ID" value="KYO21717.1"/>
    <property type="molecule type" value="Genomic_DNA"/>
</dbReference>
<evidence type="ECO:0000313" key="2">
    <source>
        <dbReference type="EMBL" id="KYO21717.1"/>
    </source>
</evidence>
<reference evidence="2 3" key="1">
    <citation type="journal article" date="2012" name="Genome Biol.">
        <title>Sequencing three crocodilian genomes to illuminate the evolution of archosaurs and amniotes.</title>
        <authorList>
            <person name="St John J.A."/>
            <person name="Braun E.L."/>
            <person name="Isberg S.R."/>
            <person name="Miles L.G."/>
            <person name="Chong A.Y."/>
            <person name="Gongora J."/>
            <person name="Dalzell P."/>
            <person name="Moran C."/>
            <person name="Bed'hom B."/>
            <person name="Abzhanov A."/>
            <person name="Burgess S.C."/>
            <person name="Cooksey A.M."/>
            <person name="Castoe T.A."/>
            <person name="Crawford N.G."/>
            <person name="Densmore L.D."/>
            <person name="Drew J.C."/>
            <person name="Edwards S.V."/>
            <person name="Faircloth B.C."/>
            <person name="Fujita M.K."/>
            <person name="Greenwold M.J."/>
            <person name="Hoffmann F.G."/>
            <person name="Howard J.M."/>
            <person name="Iguchi T."/>
            <person name="Janes D.E."/>
            <person name="Khan S.Y."/>
            <person name="Kohno S."/>
            <person name="de Koning A.J."/>
            <person name="Lance S.L."/>
            <person name="McCarthy F.M."/>
            <person name="McCormack J.E."/>
            <person name="Merchant M.E."/>
            <person name="Peterson D.G."/>
            <person name="Pollock D.D."/>
            <person name="Pourmand N."/>
            <person name="Raney B.J."/>
            <person name="Roessler K.A."/>
            <person name="Sanford J.R."/>
            <person name="Sawyer R.H."/>
            <person name="Schmidt C.J."/>
            <person name="Triplett E.W."/>
            <person name="Tuberville T.D."/>
            <person name="Venegas-Anaya M."/>
            <person name="Howard J.T."/>
            <person name="Jarvis E.D."/>
            <person name="Guillette L.J.Jr."/>
            <person name="Glenn T.C."/>
            <person name="Green R.E."/>
            <person name="Ray D.A."/>
        </authorList>
    </citation>
    <scope>NUCLEOTIDE SEQUENCE [LARGE SCALE GENOMIC DNA]</scope>
    <source>
        <strain evidence="2">KSC_2009_1</strain>
    </source>
</reference>
<keyword evidence="3" id="KW-1185">Reference proteome</keyword>
<feature type="compositionally biased region" description="Basic and acidic residues" evidence="1">
    <location>
        <begin position="66"/>
        <end position="79"/>
    </location>
</feature>
<dbReference type="AlphaFoldDB" id="A0A151MB12"/>
<gene>
    <name evidence="2" type="ORF">Y1Q_0000437</name>
</gene>
<accession>A0A151MB12</accession>
<proteinExistence type="predicted"/>
<comment type="caution">
    <text evidence="2">The sequence shown here is derived from an EMBL/GenBank/DDBJ whole genome shotgun (WGS) entry which is preliminary data.</text>
</comment>
<sequence length="191" mass="22040">MEMFLPAHEATGRPAICKGETRYSWRTEADTDRMGLIRRDPKRVLEVNKVRGNALRENLPCRRELPSWQDTDKNLKSGESKTTVGGNAMAMKEKKKEQRVQEGPGSALGPAWTSFMAACWCQFTTQPLKERIKALTKLKQGEPEVRLLDYSCRPFENNSWHRSFTRLGSLIPEDYASPQEYRFELRRNCLT</sequence>
<evidence type="ECO:0000313" key="3">
    <source>
        <dbReference type="Proteomes" id="UP000050525"/>
    </source>
</evidence>
<dbReference type="Proteomes" id="UP000050525">
    <property type="component" value="Unassembled WGS sequence"/>
</dbReference>